<keyword evidence="1" id="KW-1133">Transmembrane helix</keyword>
<evidence type="ECO:0000313" key="3">
    <source>
        <dbReference type="EMBL" id="MTH60155.1"/>
    </source>
</evidence>
<proteinExistence type="predicted"/>
<dbReference type="Pfam" id="PF00092">
    <property type="entry name" value="VWA"/>
    <property type="match status" value="1"/>
</dbReference>
<dbReference type="PANTHER" id="PTHR22550">
    <property type="entry name" value="SPORE GERMINATION PROTEIN"/>
    <property type="match status" value="1"/>
</dbReference>
<dbReference type="RefSeq" id="WP_155040094.1">
    <property type="nucleotide sequence ID" value="NZ_JBHGCD010000007.1"/>
</dbReference>
<dbReference type="InterPro" id="IPR050768">
    <property type="entry name" value="UPF0353/GerABKA_families"/>
</dbReference>
<comment type="caution">
    <text evidence="3">The sequence shown here is derived from an EMBL/GenBank/DDBJ whole genome shotgun (WGS) entry which is preliminary data.</text>
</comment>
<accession>A0A844HPS5</accession>
<dbReference type="OrthoDB" id="6206554at2"/>
<dbReference type="Gene3D" id="3.40.50.410">
    <property type="entry name" value="von Willebrand factor, type A domain"/>
    <property type="match status" value="1"/>
</dbReference>
<name>A0A844HPS5_9RHOB</name>
<keyword evidence="1" id="KW-0472">Membrane</keyword>
<feature type="transmembrane region" description="Helical" evidence="1">
    <location>
        <begin position="60"/>
        <end position="78"/>
    </location>
</feature>
<keyword evidence="4" id="KW-1185">Reference proteome</keyword>
<dbReference type="InterPro" id="IPR036465">
    <property type="entry name" value="vWFA_dom_sf"/>
</dbReference>
<feature type="transmembrane region" description="Helical" evidence="1">
    <location>
        <begin position="6"/>
        <end position="23"/>
    </location>
</feature>
<organism evidence="3 4">
    <name type="scientific">Paracoccus litorisediminis</name>
    <dbReference type="NCBI Taxonomy" id="2006130"/>
    <lineage>
        <taxon>Bacteria</taxon>
        <taxon>Pseudomonadati</taxon>
        <taxon>Pseudomonadota</taxon>
        <taxon>Alphaproteobacteria</taxon>
        <taxon>Rhodobacterales</taxon>
        <taxon>Paracoccaceae</taxon>
        <taxon>Paracoccus</taxon>
    </lineage>
</organism>
<dbReference type="EMBL" id="WMIG01000006">
    <property type="protein sequence ID" value="MTH60155.1"/>
    <property type="molecule type" value="Genomic_DNA"/>
</dbReference>
<dbReference type="PANTHER" id="PTHR22550:SF18">
    <property type="entry name" value="VWFA DOMAIN-CONTAINING PROTEIN"/>
    <property type="match status" value="1"/>
</dbReference>
<protein>
    <submittedName>
        <fullName evidence="3">VWA domain-containing protein</fullName>
    </submittedName>
</protein>
<evidence type="ECO:0000259" key="2">
    <source>
        <dbReference type="PROSITE" id="PS50234"/>
    </source>
</evidence>
<dbReference type="SUPFAM" id="SSF53300">
    <property type="entry name" value="vWA-like"/>
    <property type="match status" value="1"/>
</dbReference>
<keyword evidence="1" id="KW-0812">Transmembrane</keyword>
<reference evidence="3 4" key="1">
    <citation type="submission" date="2019-11" db="EMBL/GenBank/DDBJ databases">
        <authorList>
            <person name="Dong K."/>
        </authorList>
    </citation>
    <scope>NUCLEOTIDE SEQUENCE [LARGE SCALE GENOMIC DNA]</scope>
    <source>
        <strain evidence="3 4">NBRC 112902</strain>
    </source>
</reference>
<dbReference type="SMART" id="SM00327">
    <property type="entry name" value="VWA"/>
    <property type="match status" value="1"/>
</dbReference>
<feature type="domain" description="VWFA" evidence="2">
    <location>
        <begin position="95"/>
        <end position="279"/>
    </location>
</feature>
<dbReference type="AlphaFoldDB" id="A0A844HPS5"/>
<feature type="transmembrane region" description="Helical" evidence="1">
    <location>
        <begin position="297"/>
        <end position="319"/>
    </location>
</feature>
<dbReference type="PROSITE" id="PS50234">
    <property type="entry name" value="VWFA"/>
    <property type="match status" value="1"/>
</dbReference>
<evidence type="ECO:0000313" key="4">
    <source>
        <dbReference type="Proteomes" id="UP000449846"/>
    </source>
</evidence>
<gene>
    <name evidence="3" type="ORF">GL300_13145</name>
</gene>
<evidence type="ECO:0000256" key="1">
    <source>
        <dbReference type="SAM" id="Phobius"/>
    </source>
</evidence>
<sequence>MISLGFPWALLALPLPVLVWWLIPPHKEQVPALRFPFFRRIVDAAGSDAASGAVVMRRSVLQMIAAALVWVLVILAMARPERVGAPIEQTRAARDVVLAIDISGSMDARDFHTPDGSVEQRLQGVREVVDGFIAGRDGDRMALIVFGSRAYVQAPLTEDLQTIRDLLAQTQVGMAGPHTALGDSIGLAIRTFEASDIQQRLLILLSDGTDTVSRMSPVNAAEIARDRSIEIYTIGVGDPKATGEDKVDLKTLQDIASRTGGQYFFAEDGAGLRDVYKRIDELAPRQTEALSYRPRQALAWLPLLLATLIGLTMTGWLALMTRRRRVRP</sequence>
<dbReference type="InterPro" id="IPR002035">
    <property type="entry name" value="VWF_A"/>
</dbReference>
<dbReference type="Proteomes" id="UP000449846">
    <property type="component" value="Unassembled WGS sequence"/>
</dbReference>